<dbReference type="EMBL" id="FOEG01000003">
    <property type="protein sequence ID" value="SEO81126.1"/>
    <property type="molecule type" value="Genomic_DNA"/>
</dbReference>
<dbReference type="Gene3D" id="3.30.300.30">
    <property type="match status" value="1"/>
</dbReference>
<dbReference type="PANTHER" id="PTHR43767">
    <property type="entry name" value="LONG-CHAIN-FATTY-ACID--COA LIGASE"/>
    <property type="match status" value="1"/>
</dbReference>
<sequence>MTERYMPDEQVRGRWASEIIADLPQRISHRPLAWARETPDALAVVDGDTAWTYADLAAAVDEARGHLSEAGVRAGDRIMVLNENCRALVAFILAASEMDVWCAVVSARLSPREIETIAGSCLPRRLVFTTEGSPDAAGVLADHYEAERVASARLGEFALSPLRDTDPEPVEADGADQVATLIYTSGTTGTPKGVMLTHRNMLTVAALSGGLRGLAQGDRVYGVLPISHVFGLSSMFLGTLFAGGTLQLSARFDPAVLAKALADDGLTVLQGVPAMFQRLLEYLKTEGLALQAPKLRYMSVGGAPLDPAVKARVEEAFNLKLHNGYGLTEAAPTISQTRLDGALDDTSCGPVLPLLAYCLRGTDGQPVPEGAVGELWVRGPTVMKGYYRRPEATVEVIDAEGWLNTGDMARIDEKGNLHIVGRSKELIIRSGFNVYPPDVEAVLTAHPDVTLSAVVGRPVEGNEEVVAYVQLAPGSTATAEDIRAFAGERLAAYKRPSEVVIMEQLPATPTGKILKGKLNDMIQAGDV</sequence>
<proteinExistence type="predicted"/>
<dbReference type="PROSITE" id="PS00455">
    <property type="entry name" value="AMP_BINDING"/>
    <property type="match status" value="1"/>
</dbReference>
<dbReference type="PANTHER" id="PTHR43767:SF1">
    <property type="entry name" value="NONRIBOSOMAL PEPTIDE SYNTHASE PES1 (EUROFUNG)-RELATED"/>
    <property type="match status" value="1"/>
</dbReference>
<evidence type="ECO:0000259" key="1">
    <source>
        <dbReference type="Pfam" id="PF00501"/>
    </source>
</evidence>
<dbReference type="Gene3D" id="3.40.50.12780">
    <property type="entry name" value="N-terminal domain of ligase-like"/>
    <property type="match status" value="1"/>
</dbReference>
<dbReference type="RefSeq" id="WP_091642332.1">
    <property type="nucleotide sequence ID" value="NZ_FOEG01000003.1"/>
</dbReference>
<name>A0A1H8SRI7_9GAMM</name>
<dbReference type="STRING" id="406100.SAMN04488052_103146"/>
<accession>A0A1H8SRI7</accession>
<keyword evidence="4" id="KW-1185">Reference proteome</keyword>
<feature type="domain" description="AMP-binding enzyme C-terminal" evidence="2">
    <location>
        <begin position="439"/>
        <end position="512"/>
    </location>
</feature>
<dbReference type="GO" id="GO:0016878">
    <property type="term" value="F:acid-thiol ligase activity"/>
    <property type="evidence" value="ECO:0007669"/>
    <property type="project" value="UniProtKB-ARBA"/>
</dbReference>
<keyword evidence="3" id="KW-0436">Ligase</keyword>
<dbReference type="Pfam" id="PF13193">
    <property type="entry name" value="AMP-binding_C"/>
    <property type="match status" value="1"/>
</dbReference>
<evidence type="ECO:0000313" key="4">
    <source>
        <dbReference type="Proteomes" id="UP000199657"/>
    </source>
</evidence>
<dbReference type="Proteomes" id="UP000199657">
    <property type="component" value="Unassembled WGS sequence"/>
</dbReference>
<organism evidence="3 4">
    <name type="scientific">Aquisalimonas asiatica</name>
    <dbReference type="NCBI Taxonomy" id="406100"/>
    <lineage>
        <taxon>Bacteria</taxon>
        <taxon>Pseudomonadati</taxon>
        <taxon>Pseudomonadota</taxon>
        <taxon>Gammaproteobacteria</taxon>
        <taxon>Chromatiales</taxon>
        <taxon>Ectothiorhodospiraceae</taxon>
        <taxon>Aquisalimonas</taxon>
    </lineage>
</organism>
<protein>
    <submittedName>
        <fullName evidence="3">Acyl-CoA synthetase (AMP-forming)/AMP-acid ligase II</fullName>
    </submittedName>
</protein>
<dbReference type="InterPro" id="IPR020845">
    <property type="entry name" value="AMP-binding_CS"/>
</dbReference>
<evidence type="ECO:0000313" key="3">
    <source>
        <dbReference type="EMBL" id="SEO81126.1"/>
    </source>
</evidence>
<reference evidence="3 4" key="1">
    <citation type="submission" date="2016-10" db="EMBL/GenBank/DDBJ databases">
        <authorList>
            <person name="de Groot N.N."/>
        </authorList>
    </citation>
    <scope>NUCLEOTIDE SEQUENCE [LARGE SCALE GENOMIC DNA]</scope>
    <source>
        <strain evidence="3 4">CGMCC 1.6291</strain>
    </source>
</reference>
<dbReference type="InterPro" id="IPR042099">
    <property type="entry name" value="ANL_N_sf"/>
</dbReference>
<dbReference type="InterPro" id="IPR050237">
    <property type="entry name" value="ATP-dep_AMP-bd_enzyme"/>
</dbReference>
<gene>
    <name evidence="3" type="ORF">SAMN04488052_103146</name>
</gene>
<dbReference type="AlphaFoldDB" id="A0A1H8SRI7"/>
<dbReference type="SUPFAM" id="SSF56801">
    <property type="entry name" value="Acetyl-CoA synthetase-like"/>
    <property type="match status" value="1"/>
</dbReference>
<dbReference type="InterPro" id="IPR025110">
    <property type="entry name" value="AMP-bd_C"/>
</dbReference>
<dbReference type="Pfam" id="PF00501">
    <property type="entry name" value="AMP-binding"/>
    <property type="match status" value="1"/>
</dbReference>
<dbReference type="InterPro" id="IPR000873">
    <property type="entry name" value="AMP-dep_synth/lig_dom"/>
</dbReference>
<feature type="domain" description="AMP-dependent synthetase/ligase" evidence="1">
    <location>
        <begin position="34"/>
        <end position="387"/>
    </location>
</feature>
<dbReference type="InterPro" id="IPR045851">
    <property type="entry name" value="AMP-bd_C_sf"/>
</dbReference>
<evidence type="ECO:0000259" key="2">
    <source>
        <dbReference type="Pfam" id="PF13193"/>
    </source>
</evidence>
<dbReference type="OrthoDB" id="5296889at2"/>